<feature type="domain" description="Calcineurin-like phosphoesterase" evidence="4">
    <location>
        <begin position="163"/>
        <end position="345"/>
    </location>
</feature>
<dbReference type="RefSeq" id="WP_044219102.1">
    <property type="nucleotide sequence ID" value="NZ_JBKAGJ010000017.1"/>
</dbReference>
<sequence>MRLLILLILLLVFDGYAFMAVRTLAHSWQPSLRYLLYGIYWAVPVLLLTWMLGSDAGWFENWPKSTVTVVRTLFFIVYISKMLVAAVMVVDDLRRLIGWLATQLGSGVEFSAGRSRFLAQLGLMLGAVPFFSLIYGMVRNPYRYRLFTEKVRIPGLPDALQGLKIVQISDIHSGSFLHKEPVRNAVDLINAQQPDLVFFTGDLVNNKAEEAQPFVDVFDKINARYGAYSVLGNHDYGDYVRWGTDSEKVANMDLLKDTHRRIGWDLLLNEHRTLEVNGAKVAVIGVENYSTHPRFPKYGDLKQATEGLGMADLKLLLSHDPSHWEGEVTNDYQDIAITFSGHTHGMQFGVEIPGWIKWSPIKYVYTQWAGLYQSGRQFLYVNRGLGYLGYPGRVGILPEVTLIELQKDA</sequence>
<dbReference type="GO" id="GO:0008758">
    <property type="term" value="F:UDP-2,3-diacylglucosamine hydrolase activity"/>
    <property type="evidence" value="ECO:0007669"/>
    <property type="project" value="TreeGrafter"/>
</dbReference>
<evidence type="ECO:0000256" key="2">
    <source>
        <dbReference type="ARBA" id="ARBA00022801"/>
    </source>
</evidence>
<dbReference type="GO" id="GO:0016020">
    <property type="term" value="C:membrane"/>
    <property type="evidence" value="ECO:0007669"/>
    <property type="project" value="GOC"/>
</dbReference>
<dbReference type="GO" id="GO:0046872">
    <property type="term" value="F:metal ion binding"/>
    <property type="evidence" value="ECO:0007669"/>
    <property type="project" value="UniProtKB-KW"/>
</dbReference>
<comment type="caution">
    <text evidence="5">The sequence shown here is derived from an EMBL/GenBank/DDBJ whole genome shotgun (WGS) entry which is preliminary data.</text>
</comment>
<evidence type="ECO:0000259" key="4">
    <source>
        <dbReference type="Pfam" id="PF00149"/>
    </source>
</evidence>
<dbReference type="CDD" id="cd07385">
    <property type="entry name" value="MPP_YkuE_C"/>
    <property type="match status" value="1"/>
</dbReference>
<reference evidence="5 6" key="1">
    <citation type="journal article" date="2014" name="Int. J. Syst. Evol. Microbiol.">
        <title>Phaeodactylibacter xiamenensis gen. nov., sp. nov., a member of the family Saprospiraceae isolated from the marine alga Phaeodactylum tricornutum.</title>
        <authorList>
            <person name="Chen Z.Jr."/>
            <person name="Lei X."/>
            <person name="Lai Q."/>
            <person name="Li Y."/>
            <person name="Zhang B."/>
            <person name="Zhang J."/>
            <person name="Zhang H."/>
            <person name="Yang L."/>
            <person name="Zheng W."/>
            <person name="Tian Y."/>
            <person name="Yu Z."/>
            <person name="Xu H.Jr."/>
            <person name="Zheng T."/>
        </authorList>
    </citation>
    <scope>NUCLEOTIDE SEQUENCE [LARGE SCALE GENOMIC DNA]</scope>
    <source>
        <strain evidence="5 6">KD52</strain>
    </source>
</reference>
<dbReference type="InterPro" id="IPR004843">
    <property type="entry name" value="Calcineurin-like_PHP"/>
</dbReference>
<evidence type="ECO:0000313" key="6">
    <source>
        <dbReference type="Proteomes" id="UP000029736"/>
    </source>
</evidence>
<evidence type="ECO:0000256" key="1">
    <source>
        <dbReference type="ARBA" id="ARBA00022723"/>
    </source>
</evidence>
<keyword evidence="1" id="KW-0479">Metal-binding</keyword>
<dbReference type="Gene3D" id="3.60.21.10">
    <property type="match status" value="1"/>
</dbReference>
<feature type="transmembrane region" description="Helical" evidence="3">
    <location>
        <begin position="73"/>
        <end position="90"/>
    </location>
</feature>
<accession>A0A098S778</accession>
<protein>
    <submittedName>
        <fullName evidence="5">Phosphoesterase</fullName>
    </submittedName>
</protein>
<keyword evidence="3" id="KW-0812">Transmembrane</keyword>
<dbReference type="PANTHER" id="PTHR31302:SF31">
    <property type="entry name" value="PHOSPHODIESTERASE YAEI"/>
    <property type="match status" value="1"/>
</dbReference>
<keyword evidence="2" id="KW-0378">Hydrolase</keyword>
<dbReference type="Pfam" id="PF00149">
    <property type="entry name" value="Metallophos"/>
    <property type="match status" value="1"/>
</dbReference>
<dbReference type="InterPro" id="IPR029052">
    <property type="entry name" value="Metallo-depent_PP-like"/>
</dbReference>
<evidence type="ECO:0000313" key="5">
    <source>
        <dbReference type="EMBL" id="KGE88419.1"/>
    </source>
</evidence>
<dbReference type="OrthoDB" id="9780884at2"/>
<feature type="transmembrane region" description="Helical" evidence="3">
    <location>
        <begin position="35"/>
        <end position="53"/>
    </location>
</feature>
<keyword evidence="3" id="KW-0472">Membrane</keyword>
<dbReference type="InterPro" id="IPR051158">
    <property type="entry name" value="Metallophosphoesterase_sf"/>
</dbReference>
<proteinExistence type="predicted"/>
<feature type="transmembrane region" description="Helical" evidence="3">
    <location>
        <begin position="117"/>
        <end position="138"/>
    </location>
</feature>
<dbReference type="AlphaFoldDB" id="A0A098S778"/>
<name>A0A098S778_9BACT</name>
<dbReference type="PANTHER" id="PTHR31302">
    <property type="entry name" value="TRANSMEMBRANE PROTEIN WITH METALLOPHOSPHOESTERASE DOMAIN-RELATED"/>
    <property type="match status" value="1"/>
</dbReference>
<keyword evidence="3" id="KW-1133">Transmembrane helix</keyword>
<organism evidence="5 6">
    <name type="scientific">Phaeodactylibacter xiamenensis</name>
    <dbReference type="NCBI Taxonomy" id="1524460"/>
    <lineage>
        <taxon>Bacteria</taxon>
        <taxon>Pseudomonadati</taxon>
        <taxon>Bacteroidota</taxon>
        <taxon>Saprospiria</taxon>
        <taxon>Saprospirales</taxon>
        <taxon>Haliscomenobacteraceae</taxon>
        <taxon>Phaeodactylibacter</taxon>
    </lineage>
</organism>
<dbReference type="STRING" id="1524460.IX84_09545"/>
<dbReference type="EMBL" id="JPOS01000019">
    <property type="protein sequence ID" value="KGE88419.1"/>
    <property type="molecule type" value="Genomic_DNA"/>
</dbReference>
<gene>
    <name evidence="5" type="ORF">IX84_09545</name>
</gene>
<dbReference type="SUPFAM" id="SSF56300">
    <property type="entry name" value="Metallo-dependent phosphatases"/>
    <property type="match status" value="1"/>
</dbReference>
<evidence type="ECO:0000256" key="3">
    <source>
        <dbReference type="SAM" id="Phobius"/>
    </source>
</evidence>
<dbReference type="Proteomes" id="UP000029736">
    <property type="component" value="Unassembled WGS sequence"/>
</dbReference>
<dbReference type="GO" id="GO:0009245">
    <property type="term" value="P:lipid A biosynthetic process"/>
    <property type="evidence" value="ECO:0007669"/>
    <property type="project" value="TreeGrafter"/>
</dbReference>
<keyword evidence="6" id="KW-1185">Reference proteome</keyword>